<reference evidence="2" key="1">
    <citation type="submission" date="2020-08" db="EMBL/GenBank/DDBJ databases">
        <title>Multicomponent nature underlies the extraordinary mechanical properties of spider dragline silk.</title>
        <authorList>
            <person name="Kono N."/>
            <person name="Nakamura H."/>
            <person name="Mori M."/>
            <person name="Yoshida Y."/>
            <person name="Ohtoshi R."/>
            <person name="Malay A.D."/>
            <person name="Moran D.A.P."/>
            <person name="Tomita M."/>
            <person name="Numata K."/>
            <person name="Arakawa K."/>
        </authorList>
    </citation>
    <scope>NUCLEOTIDE SEQUENCE</scope>
</reference>
<gene>
    <name evidence="2" type="ORF">NPIL_361951</name>
</gene>
<name>A0A8X6R8L5_NEPPI</name>
<sequence length="119" mass="13740">MPILLGCLLLYLPALFYLKFRKKAQAVQHCRCFTAVQQQKPFPARILCGSTIPYTCSTAAVYQAKRSQQPKPRRGIPVEIRAARISLAWQVRRYAWLLSAVSAKRQRRCKWRRQHAAAL</sequence>
<dbReference type="EMBL" id="BMAW01039995">
    <property type="protein sequence ID" value="GFU57984.1"/>
    <property type="molecule type" value="Genomic_DNA"/>
</dbReference>
<dbReference type="AlphaFoldDB" id="A0A8X6R8L5"/>
<comment type="caution">
    <text evidence="2">The sequence shown here is derived from an EMBL/GenBank/DDBJ whole genome shotgun (WGS) entry which is preliminary data.</text>
</comment>
<protein>
    <recommendedName>
        <fullName evidence="4">Secreted protein</fullName>
    </recommendedName>
</protein>
<feature type="chain" id="PRO_5036470576" description="Secreted protein" evidence="1">
    <location>
        <begin position="27"/>
        <end position="119"/>
    </location>
</feature>
<feature type="signal peptide" evidence="1">
    <location>
        <begin position="1"/>
        <end position="26"/>
    </location>
</feature>
<keyword evidence="1" id="KW-0732">Signal</keyword>
<dbReference type="Proteomes" id="UP000887013">
    <property type="component" value="Unassembled WGS sequence"/>
</dbReference>
<evidence type="ECO:0000256" key="1">
    <source>
        <dbReference type="SAM" id="SignalP"/>
    </source>
</evidence>
<evidence type="ECO:0000313" key="2">
    <source>
        <dbReference type="EMBL" id="GFU57984.1"/>
    </source>
</evidence>
<accession>A0A8X6R8L5</accession>
<evidence type="ECO:0008006" key="4">
    <source>
        <dbReference type="Google" id="ProtNLM"/>
    </source>
</evidence>
<proteinExistence type="predicted"/>
<evidence type="ECO:0000313" key="3">
    <source>
        <dbReference type="Proteomes" id="UP000887013"/>
    </source>
</evidence>
<keyword evidence="3" id="KW-1185">Reference proteome</keyword>
<organism evidence="2 3">
    <name type="scientific">Nephila pilipes</name>
    <name type="common">Giant wood spider</name>
    <name type="synonym">Nephila maculata</name>
    <dbReference type="NCBI Taxonomy" id="299642"/>
    <lineage>
        <taxon>Eukaryota</taxon>
        <taxon>Metazoa</taxon>
        <taxon>Ecdysozoa</taxon>
        <taxon>Arthropoda</taxon>
        <taxon>Chelicerata</taxon>
        <taxon>Arachnida</taxon>
        <taxon>Araneae</taxon>
        <taxon>Araneomorphae</taxon>
        <taxon>Entelegynae</taxon>
        <taxon>Araneoidea</taxon>
        <taxon>Nephilidae</taxon>
        <taxon>Nephila</taxon>
    </lineage>
</organism>